<evidence type="ECO:0000256" key="1">
    <source>
        <dbReference type="SAM" id="MobiDB-lite"/>
    </source>
</evidence>
<reference evidence="6" key="4">
    <citation type="submission" date="2021-02" db="EMBL/GenBank/DDBJ databases">
        <authorList>
            <person name="Vanderplasschen A.F.C."/>
            <person name="Davison A.J."/>
        </authorList>
    </citation>
    <scope>NUCLEOTIDE SEQUENCE</scope>
    <source>
        <strain evidence="3">500138</strain>
        <strain evidence="5">DK-200249</strain>
        <strain evidence="4">DK-2008-50-66-1</strain>
        <strain evidence="6">DK-205223-2</strain>
        <strain evidence="7">DK-206116-1</strain>
        <strain evidence="8">HVA 486123</strain>
        <strain evidence="9">UK N080</strain>
    </source>
</reference>
<gene>
    <name evidence="6" type="primary">ORF82</name>
    <name evidence="2" type="ORF">AngHV1_ORF82</name>
</gene>
<sequence>MGVKNGGVANFLIAARWARVLNLKTHLDLIRENLDPPPTQRIVVLDFTLLIHTICLQLQHSYLPPSGGALTKETVFRMLIAKTRQSLGYRLREKLLILCVDAIEGGLKFAVQNERAKTRDKWADSAFTRTLMDSSTRSELMCALIEDLTVTSIAKLGIIFIQRGPCPHSLINSTSSSHGVLRQCGVGWFHASNCRSDVAILAMLENSLVDTEDRLAYESDMLMFQVAEALAPLCVPILLETKDTDVIPIWLSRAARSTHHWDLLANVTVSLRAIARFRHDMDVSLYSAMCDAIPSTLSLPTRQPPVQVQVQPGRSGGEWSRLLTLFDWHEDGIGFEHVREPYDQVASVADAELLDRAVGILSTSGFRGPMARRCFVFLTRLDPASMTARLRSIAEFADGDVRGLWELVCREHEGKPGQDGFVLGDDVPDGATRDRRTQKNANPENSMVELGLWVRDLYARNLIRPLTRPGTQGAYAEYVLETAHTNKFRGKQLTLRPHFENCQENARVCAALIAWHGLDYVKGFPHVGERQLRMCMVAETAFWEAGRLVCAMTPSDRDVNRLVNSVEEGEDDGSVTAPNWTVISPYFESVEQRAALDRINCFWATWSGPEDQRANVARNLTVHERIWSDDHFYAALVNGLVDLKKVAVDPETHECLDLRLFFQKSGPTLKAAGLEEMVDGSRRVVLNTETDSSTWSISDLQNYQNGQREELRKDPAFSDLAIAIKTWNPRAAISAAPLLQAEKKVRTAVGRRGTTTGANGSNRGKKRTCPA</sequence>
<dbReference type="EMBL" id="MW580850">
    <property type="protein sequence ID" value="QRM16503.1"/>
    <property type="molecule type" value="Genomic_DNA"/>
</dbReference>
<evidence type="ECO:0000313" key="9">
    <source>
        <dbReference type="EMBL" id="QRM17159.1"/>
    </source>
</evidence>
<evidence type="ECO:0000313" key="4">
    <source>
        <dbReference type="EMBL" id="QRM16503.1"/>
    </source>
</evidence>
<reference evidence="2" key="2">
    <citation type="submission" date="2012-05" db="EMBL/GenBank/DDBJ databases">
        <authorList>
            <person name="van Beurden S.J."/>
            <person name="Gatherer D."/>
            <person name="Tuzi K."/>
            <person name="Herzyk P."/>
            <person name="Galbraith J."/>
            <person name="Peeters B.P.H."/>
            <person name="Rottier P.J.M."/>
            <person name="Engelsma M.Y."/>
            <person name="Davison A.J."/>
        </authorList>
    </citation>
    <scope>NUCLEOTIDE SEQUENCE</scope>
    <source>
        <strain evidence="2">500138</strain>
    </source>
</reference>
<dbReference type="GeneID" id="8683514"/>
<evidence type="ECO:0000313" key="10">
    <source>
        <dbReference type="Proteomes" id="UP000011239"/>
    </source>
</evidence>
<dbReference type="OrthoDB" id="2863at10239"/>
<dbReference type="EMBL" id="MW580853">
    <property type="protein sequence ID" value="QRM16897.1"/>
    <property type="molecule type" value="Genomic_DNA"/>
</dbReference>
<dbReference type="EMBL" id="MW580854">
    <property type="protein sequence ID" value="QRM17028.1"/>
    <property type="molecule type" value="Genomic_DNA"/>
</dbReference>
<dbReference type="EMBL" id="MW580851">
    <property type="protein sequence ID" value="QRM16634.1"/>
    <property type="molecule type" value="Genomic_DNA"/>
</dbReference>
<dbReference type="Proteomes" id="UP000011239">
    <property type="component" value="Segment"/>
</dbReference>
<dbReference type="EMBL" id="MW580849">
    <property type="protein sequence ID" value="QRM16375.1"/>
    <property type="molecule type" value="Genomic_DNA"/>
</dbReference>
<dbReference type="EMBL" id="MW580852">
    <property type="protein sequence ID" value="QRM16767.1"/>
    <property type="molecule type" value="Genomic_DNA"/>
</dbReference>
<evidence type="ECO:0000313" key="8">
    <source>
        <dbReference type="EMBL" id="QRM17028.1"/>
    </source>
</evidence>
<organism evidence="6">
    <name type="scientific">Anguillid herpesvirus 1</name>
    <dbReference type="NCBI Taxonomy" id="150286"/>
    <lineage>
        <taxon>Viruses</taxon>
        <taxon>Duplodnaviria</taxon>
        <taxon>Heunggongvirae</taxon>
        <taxon>Peploviricota</taxon>
        <taxon>Herviviricetes</taxon>
        <taxon>Herpesvirales</taxon>
        <taxon>Alloherpesviridae</taxon>
        <taxon>Cyvirus</taxon>
        <taxon>Cyvirus anguillidallo1</taxon>
    </lineage>
</organism>
<accession>D2E8D3</accession>
<feature type="region of interest" description="Disordered" evidence="1">
    <location>
        <begin position="749"/>
        <end position="771"/>
    </location>
</feature>
<dbReference type="RefSeq" id="YP_003358221.1">
    <property type="nucleotide sequence ID" value="NC_013668.3"/>
</dbReference>
<reference evidence="6" key="3">
    <citation type="journal article" date="2021" name="Microorganisms">
        <title>Genomes of Anguillid Herpesvirus 1 Strains Reveal Evolutionary Disparities and Low Genetic Diversity in the Genus Cyprinivirus.</title>
        <authorList>
            <person name="Donohoe O."/>
            <person name="Zhang H."/>
            <person name="Delrez N."/>
            <person name="Gao Y."/>
            <person name="Suarez N.M."/>
            <person name="Davison A.J."/>
            <person name="Vanderplasschen A."/>
        </authorList>
    </citation>
    <scope>NUCLEOTIDE SEQUENCE</scope>
    <source>
        <strain evidence="3">500138</strain>
        <strain evidence="5">DK-200249</strain>
        <strain evidence="4">DK-2008-50-66-1</strain>
        <strain evidence="6">DK-205223-2</strain>
        <strain evidence="7">DK-206116-1</strain>
        <strain evidence="8">HVA 486123</strain>
        <strain evidence="9">UK N080</strain>
    </source>
</reference>
<dbReference type="EMBL" id="MW580855">
    <property type="protein sequence ID" value="QRM17159.1"/>
    <property type="molecule type" value="Genomic_DNA"/>
</dbReference>
<evidence type="ECO:0000313" key="5">
    <source>
        <dbReference type="EMBL" id="QRM16634.1"/>
    </source>
</evidence>
<evidence type="ECO:0000313" key="6">
    <source>
        <dbReference type="EMBL" id="QRM16767.1"/>
    </source>
</evidence>
<protein>
    <submittedName>
        <fullName evidence="6">Protein Allo54</fullName>
    </submittedName>
</protein>
<evidence type="ECO:0000313" key="3">
    <source>
        <dbReference type="EMBL" id="QRM16375.1"/>
    </source>
</evidence>
<accession>A0A1J0REK0</accession>
<feature type="compositionally biased region" description="Low complexity" evidence="1">
    <location>
        <begin position="749"/>
        <end position="762"/>
    </location>
</feature>
<keyword evidence="10" id="KW-1185">Reference proteome</keyword>
<name>A0A1J0REK0_9VIRU</name>
<dbReference type="EMBL" id="FJ940765">
    <property type="protein sequence ID" value="ADA57845.1"/>
    <property type="molecule type" value="Genomic_DNA"/>
</dbReference>
<proteinExistence type="predicted"/>
<reference evidence="2 10" key="1">
    <citation type="journal article" date="2010" name="J. Gen. Virol.">
        <title>Complete genome sequence and taxonomic position of anguillid herpesvirus 1.</title>
        <authorList>
            <person name="van Beurden S.J."/>
            <person name="Bossers A."/>
            <person name="Voorbergen-Laarman M.H."/>
            <person name="Haenen O.L."/>
            <person name="Peters S."/>
            <person name="Abma-Henkens M.H."/>
            <person name="Peeters B.P."/>
            <person name="Rottier P.J."/>
            <person name="Engelsma M.Y."/>
        </authorList>
    </citation>
    <scope>NUCLEOTIDE SEQUENCE [LARGE SCALE GENOMIC DNA]</scope>
    <source>
        <strain evidence="2">500138</strain>
        <strain evidence="10">Isolate Anguilla anguilla/Netherlands/500138/1998</strain>
    </source>
</reference>
<dbReference type="KEGG" id="vg:8683514"/>
<evidence type="ECO:0000313" key="2">
    <source>
        <dbReference type="EMBL" id="ADA57845.1"/>
    </source>
</evidence>
<evidence type="ECO:0000313" key="7">
    <source>
        <dbReference type="EMBL" id="QRM16897.1"/>
    </source>
</evidence>